<evidence type="ECO:0000256" key="1">
    <source>
        <dbReference type="ARBA" id="ARBA00022857"/>
    </source>
</evidence>
<dbReference type="Gene3D" id="3.90.180.10">
    <property type="entry name" value="Medium-chain alcohol dehydrogenases, catalytic domain"/>
    <property type="match status" value="1"/>
</dbReference>
<proteinExistence type="predicted"/>
<dbReference type="AlphaFoldDB" id="A0A2T1GC06"/>
<dbReference type="Pfam" id="PF08240">
    <property type="entry name" value="ADH_N"/>
    <property type="match status" value="1"/>
</dbReference>
<dbReference type="InterPro" id="IPR020843">
    <property type="entry name" value="ER"/>
</dbReference>
<dbReference type="InterPro" id="IPR036291">
    <property type="entry name" value="NAD(P)-bd_dom_sf"/>
</dbReference>
<keyword evidence="4" id="KW-1185">Reference proteome</keyword>
<dbReference type="SMART" id="SM00829">
    <property type="entry name" value="PKS_ER"/>
    <property type="match status" value="1"/>
</dbReference>
<gene>
    <name evidence="3" type="ORF">C7B77_16765</name>
</gene>
<comment type="caution">
    <text evidence="3">The sequence shown here is derived from an EMBL/GenBank/DDBJ whole genome shotgun (WGS) entry which is preliminary data.</text>
</comment>
<dbReference type="InterPro" id="IPR013149">
    <property type="entry name" value="ADH-like_C"/>
</dbReference>
<reference evidence="3 4" key="1">
    <citation type="submission" date="2018-03" db="EMBL/GenBank/DDBJ databases">
        <title>The ancient ancestry and fast evolution of plastids.</title>
        <authorList>
            <person name="Moore K.R."/>
            <person name="Magnabosco C."/>
            <person name="Momper L."/>
            <person name="Gold D.A."/>
            <person name="Bosak T."/>
            <person name="Fournier G.P."/>
        </authorList>
    </citation>
    <scope>NUCLEOTIDE SEQUENCE [LARGE SCALE GENOMIC DNA]</scope>
    <source>
        <strain evidence="3 4">CCALA 037</strain>
    </source>
</reference>
<keyword evidence="1" id="KW-0521">NADP</keyword>
<sequence length="329" mass="34872">MPAAWYDRQGEASEVLQVGELPLPEPGVGEVRVRIHASGVNPSDTKSRAGWGGIVKSFDLIIPHQDGAGVIESVGAGVSPTRIGERVWIYEAQLGRPFGTAAAYVVVPDRQAVHLPDNTSYAEGACLGVPAMTAHRAVFADGDVRDRIMLVTGGAGAVGNYAVQWAKWGGAKVIATVSRPEQAEIATTAGADYTIDYKREDVVQRIREITGKERGIDRVVDVNFAANMAISDATLRTNGGVALYAGNPGDLLSVPLLPWMLRNITIRTILVYTMPQAAKAAAIRDITTALETAALRHNIASTFSLERVAAAHTAQDSGQAIGKIVIDIA</sequence>
<accession>A0A2T1GC06</accession>
<dbReference type="PANTHER" id="PTHR44154">
    <property type="entry name" value="QUINONE OXIDOREDUCTASE"/>
    <property type="match status" value="1"/>
</dbReference>
<dbReference type="OrthoDB" id="9792162at2"/>
<dbReference type="Pfam" id="PF00107">
    <property type="entry name" value="ADH_zinc_N"/>
    <property type="match status" value="1"/>
</dbReference>
<evidence type="ECO:0000313" key="3">
    <source>
        <dbReference type="EMBL" id="PSB54898.1"/>
    </source>
</evidence>
<dbReference type="InterPro" id="IPR011032">
    <property type="entry name" value="GroES-like_sf"/>
</dbReference>
<dbReference type="SUPFAM" id="SSF51735">
    <property type="entry name" value="NAD(P)-binding Rossmann-fold domains"/>
    <property type="match status" value="1"/>
</dbReference>
<organism evidence="3 4">
    <name type="scientific">Chamaesiphon polymorphus CCALA 037</name>
    <dbReference type="NCBI Taxonomy" id="2107692"/>
    <lineage>
        <taxon>Bacteria</taxon>
        <taxon>Bacillati</taxon>
        <taxon>Cyanobacteriota</taxon>
        <taxon>Cyanophyceae</taxon>
        <taxon>Gomontiellales</taxon>
        <taxon>Chamaesiphonaceae</taxon>
        <taxon>Chamaesiphon</taxon>
    </lineage>
</organism>
<dbReference type="SUPFAM" id="SSF50129">
    <property type="entry name" value="GroES-like"/>
    <property type="match status" value="1"/>
</dbReference>
<dbReference type="InterPro" id="IPR013154">
    <property type="entry name" value="ADH-like_N"/>
</dbReference>
<dbReference type="EMBL" id="PVWO01000225">
    <property type="protein sequence ID" value="PSB54898.1"/>
    <property type="molecule type" value="Genomic_DNA"/>
</dbReference>
<evidence type="ECO:0000313" key="4">
    <source>
        <dbReference type="Proteomes" id="UP000238937"/>
    </source>
</evidence>
<dbReference type="GO" id="GO:0016491">
    <property type="term" value="F:oxidoreductase activity"/>
    <property type="evidence" value="ECO:0007669"/>
    <property type="project" value="InterPro"/>
</dbReference>
<dbReference type="CDD" id="cd08253">
    <property type="entry name" value="zeta_crystallin"/>
    <property type="match status" value="1"/>
</dbReference>
<dbReference type="InterPro" id="IPR051603">
    <property type="entry name" value="Zinc-ADH_QOR/CCCR"/>
</dbReference>
<dbReference type="PANTHER" id="PTHR44154:SF1">
    <property type="entry name" value="QUINONE OXIDOREDUCTASE"/>
    <property type="match status" value="1"/>
</dbReference>
<dbReference type="Proteomes" id="UP000238937">
    <property type="component" value="Unassembled WGS sequence"/>
</dbReference>
<evidence type="ECO:0000259" key="2">
    <source>
        <dbReference type="SMART" id="SM00829"/>
    </source>
</evidence>
<name>A0A2T1GC06_9CYAN</name>
<feature type="domain" description="Enoyl reductase (ER)" evidence="2">
    <location>
        <begin position="12"/>
        <end position="326"/>
    </location>
</feature>
<dbReference type="Gene3D" id="3.40.50.720">
    <property type="entry name" value="NAD(P)-binding Rossmann-like Domain"/>
    <property type="match status" value="1"/>
</dbReference>
<protein>
    <submittedName>
        <fullName evidence="3">Alcohol dehydrogenase</fullName>
    </submittedName>
</protein>